<reference evidence="2 3" key="1">
    <citation type="submission" date="2023-10" db="EMBL/GenBank/DDBJ databases">
        <title>Chromosome-scale genome assembly provides insights into flower coloration mechanisms of Canna indica.</title>
        <authorList>
            <person name="Li C."/>
        </authorList>
    </citation>
    <scope>NUCLEOTIDE SEQUENCE [LARGE SCALE GENOMIC DNA]</scope>
    <source>
        <tissue evidence="2">Flower</tissue>
    </source>
</reference>
<keyword evidence="3" id="KW-1185">Reference proteome</keyword>
<organism evidence="2 3">
    <name type="scientific">Canna indica</name>
    <name type="common">Indian-shot</name>
    <dbReference type="NCBI Taxonomy" id="4628"/>
    <lineage>
        <taxon>Eukaryota</taxon>
        <taxon>Viridiplantae</taxon>
        <taxon>Streptophyta</taxon>
        <taxon>Embryophyta</taxon>
        <taxon>Tracheophyta</taxon>
        <taxon>Spermatophyta</taxon>
        <taxon>Magnoliopsida</taxon>
        <taxon>Liliopsida</taxon>
        <taxon>Zingiberales</taxon>
        <taxon>Cannaceae</taxon>
        <taxon>Canna</taxon>
    </lineage>
</organism>
<protein>
    <recommendedName>
        <fullName evidence="1">GH18 domain-containing protein</fullName>
    </recommendedName>
</protein>
<evidence type="ECO:0000313" key="3">
    <source>
        <dbReference type="Proteomes" id="UP001327560"/>
    </source>
</evidence>
<dbReference type="Gene3D" id="3.20.20.80">
    <property type="entry name" value="Glycosidases"/>
    <property type="match status" value="1"/>
</dbReference>
<evidence type="ECO:0000313" key="2">
    <source>
        <dbReference type="EMBL" id="WOL07487.1"/>
    </source>
</evidence>
<dbReference type="SUPFAM" id="SSF51445">
    <property type="entry name" value="(Trans)glycosidases"/>
    <property type="match status" value="1"/>
</dbReference>
<dbReference type="AlphaFoldDB" id="A0AAQ3KJT0"/>
<evidence type="ECO:0000259" key="1">
    <source>
        <dbReference type="PROSITE" id="PS51910"/>
    </source>
</evidence>
<sequence length="66" mass="7196">MAAALNWINAMCYDFHGTWDTTSTSEHAKLYDPWSNISTIYGLESWIVHSQGADSEGGNGSAKVSN</sequence>
<dbReference type="PROSITE" id="PS51910">
    <property type="entry name" value="GH18_2"/>
    <property type="match status" value="1"/>
</dbReference>
<dbReference type="GO" id="GO:0005975">
    <property type="term" value="P:carbohydrate metabolic process"/>
    <property type="evidence" value="ECO:0007669"/>
    <property type="project" value="InterPro"/>
</dbReference>
<feature type="domain" description="GH18" evidence="1">
    <location>
        <begin position="1"/>
        <end position="66"/>
    </location>
</feature>
<dbReference type="InterPro" id="IPR017853">
    <property type="entry name" value="GH"/>
</dbReference>
<dbReference type="InterPro" id="IPR001223">
    <property type="entry name" value="Glyco_hydro18_cat"/>
</dbReference>
<dbReference type="EMBL" id="CP136894">
    <property type="protein sequence ID" value="WOL07487.1"/>
    <property type="molecule type" value="Genomic_DNA"/>
</dbReference>
<name>A0AAQ3KJT0_9LILI</name>
<dbReference type="Proteomes" id="UP001327560">
    <property type="component" value="Chromosome 5"/>
</dbReference>
<proteinExistence type="predicted"/>
<accession>A0AAQ3KJT0</accession>
<gene>
    <name evidence="2" type="ORF">Cni_G16229</name>
</gene>